<evidence type="ECO:0000313" key="2">
    <source>
        <dbReference type="EMBL" id="DAF64103.1"/>
    </source>
</evidence>
<dbReference type="EMBL" id="BK032851">
    <property type="protein sequence ID" value="DAF64103.1"/>
    <property type="molecule type" value="Genomic_DNA"/>
</dbReference>
<name>A0A8S5TM69_9CAUD</name>
<reference evidence="2" key="1">
    <citation type="journal article" date="2021" name="Proc. Natl. Acad. Sci. U.S.A.">
        <title>A Catalog of Tens of Thousands of Viruses from Human Metagenomes Reveals Hidden Associations with Chronic Diseases.</title>
        <authorList>
            <person name="Tisza M.J."/>
            <person name="Buck C.B."/>
        </authorList>
    </citation>
    <scope>NUCLEOTIDE SEQUENCE</scope>
    <source>
        <strain evidence="2">CtTIi48</strain>
    </source>
</reference>
<evidence type="ECO:0000256" key="1">
    <source>
        <dbReference type="SAM" id="MobiDB-lite"/>
    </source>
</evidence>
<accession>A0A8S5TM69</accession>
<feature type="region of interest" description="Disordered" evidence="1">
    <location>
        <begin position="443"/>
        <end position="462"/>
    </location>
</feature>
<protein>
    <submittedName>
        <fullName evidence="2">Minor tail protein</fullName>
    </submittedName>
</protein>
<feature type="compositionally biased region" description="Low complexity" evidence="1">
    <location>
        <begin position="443"/>
        <end position="460"/>
    </location>
</feature>
<proteinExistence type="predicted"/>
<sequence length="922" mass="101098">MANTPIDELSIEISAESQNAEAKIDKFARSLRSLKNAVSDLSGLSSLTRDIRALTQPVTDRKSTQIDKFTRSFKKLSQLDLGNQSKAINAVSHAVSLLDEEKTAQIDSLSRNLRKLSNVNFDKAAEGMRTLYDTFSKFDALPDGVMEVANAMSTLAKNAESAASATQKLVRESRNVKGTAIKRGNGTENIDRTPKDGSVLPKDIGAVSADYGFKDLIKDLGAATAKLPGVNKIQAGFVGLKSKAKGAKNEVKDFARSIKKTGKDGSKSIGTKLVNAFKKLNSHIKQSKRGTRSFGQYLKEAFKSVIVYGGLFRLFSSLGTGLTEGMQNMAKGSERFNKTMSILATNMLWVKNIVATTLAPVLNALAPIVDALSEKFYNLANKVGMFFARMLGQKTFTVAKKTQVDYAASLDKTSSSTNKATKSAKEYQKTIAGFDEINLLNKQSQTSDSTSTSDSYTTPTGDFETLPITDSVSSFADKLKEAWEKADFTGIGESLADKLNEQIDKVNSIDWGETKNKINTKIAGLTNGLNAFIHKTKWGEMGQNLANGFNTALSGINTALSNFDFKGTGKSIGEFLKETIKNIDWKEVGAFLHNIITGLFDTITGFFEGITDPEAGEDMTSGFKDFFDGLDIGGIIESWWESLVAEIDFFAVLFDSIGEEFEKFGTWFDGKCSAWGDKVNEFWESVGDEISETWTDFTDSIKESWNECGEEIKGAWDDFTTSIKDGWSEFTGWIKGKWDSFKSWVDKKVEKAKDVGSTIIDKLKEGLGDIWSKVKDKFENFTTKIKNFFSGKSLLNIKVTSEDRDFMGTTIKVPKLSYYATGGHPQSGEMFVARENGIPEMVGRMGNRTTVANNDQIVEGVSSGVAAAVYRVMSEVMSVRHEQPITVNNRVTLDGKVVYENVVSQHNSEVKRTGTSPLLVGA</sequence>
<dbReference type="Gene3D" id="1.20.120.20">
    <property type="entry name" value="Apolipoprotein"/>
    <property type="match status" value="1"/>
</dbReference>
<dbReference type="SUPFAM" id="SSF58113">
    <property type="entry name" value="Apolipoprotein A-I"/>
    <property type="match status" value="1"/>
</dbReference>
<organism evidence="2">
    <name type="scientific">Siphoviridae sp. ctTIi48</name>
    <dbReference type="NCBI Taxonomy" id="2827875"/>
    <lineage>
        <taxon>Viruses</taxon>
        <taxon>Duplodnaviria</taxon>
        <taxon>Heunggongvirae</taxon>
        <taxon>Uroviricota</taxon>
        <taxon>Caudoviricetes</taxon>
    </lineage>
</organism>